<dbReference type="EMBL" id="BORJ01000006">
    <property type="protein sequence ID" value="GIN96863.1"/>
    <property type="molecule type" value="Genomic_DNA"/>
</dbReference>
<gene>
    <name evidence="2" type="ORF">J6TS1_27330</name>
</gene>
<keyword evidence="3" id="KW-1185">Reference proteome</keyword>
<dbReference type="Proteomes" id="UP000680670">
    <property type="component" value="Unassembled WGS sequence"/>
</dbReference>
<sequence length="77" mass="8147">MDCASINHVEVISVEILFPMAIPATVTIGLRVLSNMLASRYTLGATIKSGLASDVGCGDDERAATGNIQLFYISEQS</sequence>
<keyword evidence="1" id="KW-0472">Membrane</keyword>
<proteinExistence type="predicted"/>
<protein>
    <submittedName>
        <fullName evidence="2">Uncharacterized protein</fullName>
    </submittedName>
</protein>
<name>A0ABQ4KXV3_SIMTE</name>
<keyword evidence="1" id="KW-1133">Transmembrane helix</keyword>
<feature type="transmembrane region" description="Helical" evidence="1">
    <location>
        <begin position="12"/>
        <end position="33"/>
    </location>
</feature>
<evidence type="ECO:0000313" key="3">
    <source>
        <dbReference type="Proteomes" id="UP000680670"/>
    </source>
</evidence>
<organism evidence="2 3">
    <name type="scientific">Siminovitchia terrae</name>
    <name type="common">Bacillus terrae</name>
    <dbReference type="NCBI Taxonomy" id="1914933"/>
    <lineage>
        <taxon>Bacteria</taxon>
        <taxon>Bacillati</taxon>
        <taxon>Bacillota</taxon>
        <taxon>Bacilli</taxon>
        <taxon>Bacillales</taxon>
        <taxon>Bacillaceae</taxon>
        <taxon>Siminovitchia</taxon>
    </lineage>
</organism>
<evidence type="ECO:0000313" key="2">
    <source>
        <dbReference type="EMBL" id="GIN96863.1"/>
    </source>
</evidence>
<evidence type="ECO:0000256" key="1">
    <source>
        <dbReference type="SAM" id="Phobius"/>
    </source>
</evidence>
<keyword evidence="1" id="KW-0812">Transmembrane</keyword>
<comment type="caution">
    <text evidence="2">The sequence shown here is derived from an EMBL/GenBank/DDBJ whole genome shotgun (WGS) entry which is preliminary data.</text>
</comment>
<accession>A0ABQ4KXV3</accession>
<reference evidence="2 3" key="1">
    <citation type="submission" date="2021-03" db="EMBL/GenBank/DDBJ databases">
        <title>Antimicrobial resistance genes in bacteria isolated from Japanese honey, and their potential for conferring macrolide and lincosamide resistance in the American foulbrood pathogen Paenibacillus larvae.</title>
        <authorList>
            <person name="Okamoto M."/>
            <person name="Kumagai M."/>
            <person name="Kanamori H."/>
            <person name="Takamatsu D."/>
        </authorList>
    </citation>
    <scope>NUCLEOTIDE SEQUENCE [LARGE SCALE GENOMIC DNA]</scope>
    <source>
        <strain evidence="2 3">J6TS1</strain>
    </source>
</reference>